<feature type="signal peptide" evidence="1">
    <location>
        <begin position="1"/>
        <end position="27"/>
    </location>
</feature>
<comment type="caution">
    <text evidence="4">The sequence shown here is derived from an EMBL/GenBank/DDBJ whole genome shotgun (WGS) entry which is preliminary data.</text>
</comment>
<proteinExistence type="predicted"/>
<reference evidence="4 5" key="1">
    <citation type="submission" date="2017-11" db="EMBL/GenBank/DDBJ databases">
        <title>Rhodohalobacter 15182 sp. nov., isolated from a salt lake.</title>
        <authorList>
            <person name="Han S."/>
        </authorList>
    </citation>
    <scope>NUCLEOTIDE SEQUENCE [LARGE SCALE GENOMIC DNA]</scope>
    <source>
        <strain evidence="4 5">15182</strain>
    </source>
</reference>
<protein>
    <submittedName>
        <fullName evidence="4">S9 family peptidase</fullName>
    </submittedName>
</protein>
<dbReference type="InterPro" id="IPR050278">
    <property type="entry name" value="Serine_Prot_S9B/DPPIV"/>
</dbReference>
<dbReference type="AlphaFoldDB" id="A0A2N0VMH1"/>
<gene>
    <name evidence="4" type="ORF">CWD77_05995</name>
</gene>
<dbReference type="Pfam" id="PF00930">
    <property type="entry name" value="DPPIV_N"/>
    <property type="match status" value="1"/>
</dbReference>
<dbReference type="SUPFAM" id="SSF82171">
    <property type="entry name" value="DPP6 N-terminal domain-like"/>
    <property type="match status" value="1"/>
</dbReference>
<name>A0A2N0VMH1_9BACT</name>
<dbReference type="InterPro" id="IPR001375">
    <property type="entry name" value="Peptidase_S9_cat"/>
</dbReference>
<sequence length="784" mass="88267">MLTNSLTFKSFILIAGIFWLASGCANTQPAVQETQQEDTTEKVTEEDYKRAESLLGQHTNSLVYNTTSNMNWQDDDRITYRQTVPGGAEFMVGDPSTGEIDKAFNHEALAQTLSSLTGNTIDALDLPFRDFSFSENGSKINFTANGTIFSCDVDGLNCESTEDQNQYNRFTESLSPDGSKVVFIRDYNLWMRDLASGSETQLTFDGEKDYGYATNNAGWTKRDAPVLIWSPDSKRIATFQQDARNTKEMNLVSTAIGHGELQQWKYPLPGDEHIFMVERVVINLDADEPELIRLDMDPDYQRSTITDHIAGRDGSLLDAEWSSDSESLAFVSVSRDHKEAHLQIADPNTGEVTSVLDERQDTFFESGINSISWRYLKDSDEFIWWSQRDNWGHLYLYDANSGSLKNQITSGDWNVREISHIDEENRVIYFIGSVREDGDPYFQYLYKINFDGSGLSLLTPGIANHDVDLNFEAGMLVDKYSTPDTPPVTVVRDLDGNELMELAEADITELVEHGWKAPTPFSVKARDGETDLYGLMYTPTNLDESKSYPVLNYLYPGPQSGSVGSRSFRASRSDKQAMAELGFIVVEVDAQGTPGRSKEFHDFYYGNMGDNGVPDQIAMIEQLAERHSYIDIDRVGIYGHSGGGFASTSAILTYPDFYKVAVSGAGNHDNRNYTDAWGEKWQGLLEETEDGTNYDNQSNPLLAENLKGKLLITHGTLDSNVPPYNTLIVVDALIEANKDFDMIMLPNRGHGYYSEPFMMRKRWDYFVKHLKHTDPPKEFEFGNL</sequence>
<dbReference type="GO" id="GO:0008236">
    <property type="term" value="F:serine-type peptidase activity"/>
    <property type="evidence" value="ECO:0007669"/>
    <property type="project" value="InterPro"/>
</dbReference>
<feature type="domain" description="Dipeptidylpeptidase IV N-terminal" evidence="3">
    <location>
        <begin position="145"/>
        <end position="487"/>
    </location>
</feature>
<dbReference type="Gene3D" id="3.40.50.1820">
    <property type="entry name" value="alpha/beta hydrolase"/>
    <property type="match status" value="1"/>
</dbReference>
<dbReference type="PANTHER" id="PTHR11731">
    <property type="entry name" value="PROTEASE FAMILY S9B,C DIPEPTIDYL-PEPTIDASE IV-RELATED"/>
    <property type="match status" value="1"/>
</dbReference>
<dbReference type="PANTHER" id="PTHR11731:SF118">
    <property type="entry name" value="BLR1971 PROTEIN"/>
    <property type="match status" value="1"/>
</dbReference>
<dbReference type="InterPro" id="IPR029058">
    <property type="entry name" value="AB_hydrolase_fold"/>
</dbReference>
<dbReference type="GO" id="GO:0006508">
    <property type="term" value="P:proteolysis"/>
    <property type="evidence" value="ECO:0007669"/>
    <property type="project" value="InterPro"/>
</dbReference>
<keyword evidence="1" id="KW-0732">Signal</keyword>
<accession>A0A2N0VMH1</accession>
<feature type="domain" description="Peptidase S9 prolyl oligopeptidase catalytic" evidence="2">
    <location>
        <begin position="573"/>
        <end position="772"/>
    </location>
</feature>
<organism evidence="4 5">
    <name type="scientific">Rhodohalobacter barkolensis</name>
    <dbReference type="NCBI Taxonomy" id="2053187"/>
    <lineage>
        <taxon>Bacteria</taxon>
        <taxon>Pseudomonadati</taxon>
        <taxon>Balneolota</taxon>
        <taxon>Balneolia</taxon>
        <taxon>Balneolales</taxon>
        <taxon>Balneolaceae</taxon>
        <taxon>Rhodohalobacter</taxon>
    </lineage>
</organism>
<evidence type="ECO:0000259" key="2">
    <source>
        <dbReference type="Pfam" id="PF00326"/>
    </source>
</evidence>
<evidence type="ECO:0000313" key="4">
    <source>
        <dbReference type="EMBL" id="PKD45385.1"/>
    </source>
</evidence>
<dbReference type="EMBL" id="PISP01000001">
    <property type="protein sequence ID" value="PKD45385.1"/>
    <property type="molecule type" value="Genomic_DNA"/>
</dbReference>
<dbReference type="InterPro" id="IPR002469">
    <property type="entry name" value="Peptidase_S9B_N"/>
</dbReference>
<dbReference type="Pfam" id="PF00326">
    <property type="entry name" value="Peptidase_S9"/>
    <property type="match status" value="1"/>
</dbReference>
<dbReference type="Proteomes" id="UP000233398">
    <property type="component" value="Unassembled WGS sequence"/>
</dbReference>
<evidence type="ECO:0000256" key="1">
    <source>
        <dbReference type="SAM" id="SignalP"/>
    </source>
</evidence>
<evidence type="ECO:0000259" key="3">
    <source>
        <dbReference type="Pfam" id="PF00930"/>
    </source>
</evidence>
<keyword evidence="5" id="KW-1185">Reference proteome</keyword>
<evidence type="ECO:0000313" key="5">
    <source>
        <dbReference type="Proteomes" id="UP000233398"/>
    </source>
</evidence>
<dbReference type="OrthoDB" id="9777457at2"/>
<dbReference type="SUPFAM" id="SSF53474">
    <property type="entry name" value="alpha/beta-Hydrolases"/>
    <property type="match status" value="1"/>
</dbReference>
<feature type="chain" id="PRO_5014696574" evidence="1">
    <location>
        <begin position="28"/>
        <end position="784"/>
    </location>
</feature>
<dbReference type="Gene3D" id="2.140.10.30">
    <property type="entry name" value="Dipeptidylpeptidase IV, N-terminal domain"/>
    <property type="match status" value="1"/>
</dbReference>